<feature type="transmembrane region" description="Helical" evidence="1">
    <location>
        <begin position="12"/>
        <end position="37"/>
    </location>
</feature>
<proteinExistence type="predicted"/>
<keyword evidence="1" id="KW-0472">Membrane</keyword>
<evidence type="ECO:0000256" key="1">
    <source>
        <dbReference type="SAM" id="Phobius"/>
    </source>
</evidence>
<reference evidence="4 5" key="1">
    <citation type="submission" date="2014-08" db="EMBL/GenBank/DDBJ databases">
        <authorList>
            <person name="Moulin Lionel"/>
        </authorList>
    </citation>
    <scope>NUCLEOTIDE SEQUENCE [LARGE SCALE GENOMIC DNA]</scope>
</reference>
<sequence length="38" mass="4273">MAQDNDNTVKLTLAWLLVGIPLVWGFWTTVVSAVPLFR</sequence>
<evidence type="ECO:0000313" key="5">
    <source>
        <dbReference type="Proteomes" id="UP000046373"/>
    </source>
</evidence>
<keyword evidence="1" id="KW-0812">Transmembrane</keyword>
<evidence type="ECO:0000313" key="3">
    <source>
        <dbReference type="EMBL" id="CDX58902.1"/>
    </source>
</evidence>
<gene>
    <name evidence="3" type="ORF">MPL3365_30367</name>
    <name evidence="2" type="ORF">MPLDJ20_120420</name>
</gene>
<organism evidence="2 5">
    <name type="scientific">Mesorhizobium plurifarium</name>
    <dbReference type="NCBI Taxonomy" id="69974"/>
    <lineage>
        <taxon>Bacteria</taxon>
        <taxon>Pseudomonadati</taxon>
        <taxon>Pseudomonadota</taxon>
        <taxon>Alphaproteobacteria</taxon>
        <taxon>Hyphomicrobiales</taxon>
        <taxon>Phyllobacteriaceae</taxon>
        <taxon>Mesorhizobium</taxon>
    </lineage>
</organism>
<dbReference type="EMBL" id="CCNB01000004">
    <property type="protein sequence ID" value="CDX29181.1"/>
    <property type="molecule type" value="Genomic_DNA"/>
</dbReference>
<accession>A0A090EKL9</accession>
<keyword evidence="1" id="KW-1133">Transmembrane helix</keyword>
<dbReference type="Proteomes" id="UP000046122">
    <property type="component" value="Unassembled WGS sequence"/>
</dbReference>
<dbReference type="EMBL" id="CCNE01000023">
    <property type="protein sequence ID" value="CDX58902.1"/>
    <property type="molecule type" value="Genomic_DNA"/>
</dbReference>
<dbReference type="AlphaFoldDB" id="A0A090EKL9"/>
<protein>
    <recommendedName>
        <fullName evidence="6">Oxalate:formate antiporter</fullName>
    </recommendedName>
</protein>
<evidence type="ECO:0000313" key="2">
    <source>
        <dbReference type="EMBL" id="CDX29181.1"/>
    </source>
</evidence>
<dbReference type="Proteomes" id="UP000046373">
    <property type="component" value="Unassembled WGS sequence"/>
</dbReference>
<evidence type="ECO:0000313" key="4">
    <source>
        <dbReference type="Proteomes" id="UP000046122"/>
    </source>
</evidence>
<evidence type="ECO:0008006" key="6">
    <source>
        <dbReference type="Google" id="ProtNLM"/>
    </source>
</evidence>
<name>A0A090EKL9_MESPL</name>